<keyword evidence="1" id="KW-0732">Signal</keyword>
<dbReference type="EMBL" id="BJXC01000003">
    <property type="protein sequence ID" value="GEM50888.1"/>
    <property type="molecule type" value="Genomic_DNA"/>
</dbReference>
<gene>
    <name evidence="2" type="ORF">EB1_06780</name>
</gene>
<name>A0A511NEF2_9FLAO</name>
<dbReference type="Proteomes" id="UP000321245">
    <property type="component" value="Unassembled WGS sequence"/>
</dbReference>
<sequence length="154" mass="17052">MKSNITCLIFTALIVLSSCTSTKATTDDQAKPMEKTHQEASIIGRWLLVKLSGGIMGREQDPPMGQTIVVEFTPTEMITMINGKETSRVIYTLGKGKSIHSTNQIPMIFTSGNDSMGKSYHLENDKLGISEEVHDGFYYSYIKIGKDDDGIPRK</sequence>
<accession>A0A511NEF2</accession>
<dbReference type="AlphaFoldDB" id="A0A511NEF2"/>
<feature type="signal peptide" evidence="1">
    <location>
        <begin position="1"/>
        <end position="23"/>
    </location>
</feature>
<dbReference type="GeneID" id="84649367"/>
<dbReference type="STRING" id="1218108.GCA_000382425_01150"/>
<organism evidence="2 3">
    <name type="scientific">Empedobacter brevis NBRC 14943 = ATCC 43319</name>
    <dbReference type="NCBI Taxonomy" id="1218108"/>
    <lineage>
        <taxon>Bacteria</taxon>
        <taxon>Pseudomonadati</taxon>
        <taxon>Bacteroidota</taxon>
        <taxon>Flavobacteriia</taxon>
        <taxon>Flavobacteriales</taxon>
        <taxon>Weeksellaceae</taxon>
        <taxon>Empedobacter</taxon>
    </lineage>
</organism>
<comment type="caution">
    <text evidence="2">The sequence shown here is derived from an EMBL/GenBank/DDBJ whole genome shotgun (WGS) entry which is preliminary data.</text>
</comment>
<evidence type="ECO:0000313" key="3">
    <source>
        <dbReference type="Proteomes" id="UP000321245"/>
    </source>
</evidence>
<dbReference type="PROSITE" id="PS51257">
    <property type="entry name" value="PROKAR_LIPOPROTEIN"/>
    <property type="match status" value="1"/>
</dbReference>
<protein>
    <recommendedName>
        <fullName evidence="4">Lipocalin-like domain-containing protein</fullName>
    </recommendedName>
</protein>
<proteinExistence type="predicted"/>
<reference evidence="2 3" key="1">
    <citation type="submission" date="2019-07" db="EMBL/GenBank/DDBJ databases">
        <title>Whole genome shotgun sequence of Empedobacter brevis NBRC 14943.</title>
        <authorList>
            <person name="Hosoyama A."/>
            <person name="Uohara A."/>
            <person name="Ohji S."/>
            <person name="Ichikawa N."/>
        </authorList>
    </citation>
    <scope>NUCLEOTIDE SEQUENCE [LARGE SCALE GENOMIC DNA]</scope>
    <source>
        <strain evidence="2 3">NBRC 14943</strain>
    </source>
</reference>
<evidence type="ECO:0000313" key="2">
    <source>
        <dbReference type="EMBL" id="GEM50888.1"/>
    </source>
</evidence>
<keyword evidence="3" id="KW-1185">Reference proteome</keyword>
<feature type="chain" id="PRO_5021877186" description="Lipocalin-like domain-containing protein" evidence="1">
    <location>
        <begin position="24"/>
        <end position="154"/>
    </location>
</feature>
<dbReference type="OrthoDB" id="1118927at2"/>
<dbReference type="RefSeq" id="WP_019974660.1">
    <property type="nucleotide sequence ID" value="NZ_BJXC01000003.1"/>
</dbReference>
<evidence type="ECO:0008006" key="4">
    <source>
        <dbReference type="Google" id="ProtNLM"/>
    </source>
</evidence>
<evidence type="ECO:0000256" key="1">
    <source>
        <dbReference type="SAM" id="SignalP"/>
    </source>
</evidence>